<reference evidence="1" key="1">
    <citation type="journal article" date="2014" name="Int. J. Syst. Evol. Microbiol.">
        <title>Complete genome sequence of Corynebacterium casei LMG S-19264T (=DSM 44701T), isolated from a smear-ripened cheese.</title>
        <authorList>
            <consortium name="US DOE Joint Genome Institute (JGI-PGF)"/>
            <person name="Walter F."/>
            <person name="Albersmeier A."/>
            <person name="Kalinowski J."/>
            <person name="Ruckert C."/>
        </authorList>
    </citation>
    <scope>NUCLEOTIDE SEQUENCE</scope>
    <source>
        <strain evidence="1">VKM Ac-1321</strain>
    </source>
</reference>
<dbReference type="Proteomes" id="UP001143480">
    <property type="component" value="Unassembled WGS sequence"/>
</dbReference>
<dbReference type="RefSeq" id="WP_261964479.1">
    <property type="nucleotide sequence ID" value="NZ_BAAAXA010000001.1"/>
</dbReference>
<sequence length="114" mass="12343">MSDAYGWTDSGRQVFDPLRLEQAASELQQNQNPLALQQQLLDGLIPRTAFGSIPGGADAYQRLVNSVQSMVEELEKVGLDITDLASRTLAAAQLAHEVDPATRAAARRGHSRAE</sequence>
<evidence type="ECO:0000313" key="2">
    <source>
        <dbReference type="Proteomes" id="UP001143480"/>
    </source>
</evidence>
<comment type="caution">
    <text evidence="1">The sequence shown here is derived from an EMBL/GenBank/DDBJ whole genome shotgun (WGS) entry which is preliminary data.</text>
</comment>
<organism evidence="1 2">
    <name type="scientific">Dactylosporangium matsuzakiense</name>
    <dbReference type="NCBI Taxonomy" id="53360"/>
    <lineage>
        <taxon>Bacteria</taxon>
        <taxon>Bacillati</taxon>
        <taxon>Actinomycetota</taxon>
        <taxon>Actinomycetes</taxon>
        <taxon>Micromonosporales</taxon>
        <taxon>Micromonosporaceae</taxon>
        <taxon>Dactylosporangium</taxon>
    </lineage>
</organism>
<evidence type="ECO:0000313" key="1">
    <source>
        <dbReference type="EMBL" id="GLL08462.1"/>
    </source>
</evidence>
<keyword evidence="2" id="KW-1185">Reference proteome</keyword>
<dbReference type="EMBL" id="BSFP01000148">
    <property type="protein sequence ID" value="GLL08462.1"/>
    <property type="molecule type" value="Genomic_DNA"/>
</dbReference>
<gene>
    <name evidence="1" type="ORF">GCM10017581_102250</name>
</gene>
<accession>A0A9W6KUS9</accession>
<protein>
    <submittedName>
        <fullName evidence="1">Uncharacterized protein</fullName>
    </submittedName>
</protein>
<proteinExistence type="predicted"/>
<name>A0A9W6KUS9_9ACTN</name>
<dbReference type="AlphaFoldDB" id="A0A9W6KUS9"/>
<reference evidence="1" key="2">
    <citation type="submission" date="2023-01" db="EMBL/GenBank/DDBJ databases">
        <authorList>
            <person name="Sun Q."/>
            <person name="Evtushenko L."/>
        </authorList>
    </citation>
    <scope>NUCLEOTIDE SEQUENCE</scope>
    <source>
        <strain evidence="1">VKM Ac-1321</strain>
    </source>
</reference>